<dbReference type="SUPFAM" id="SSF56024">
    <property type="entry name" value="Phospholipase D/nuclease"/>
    <property type="match status" value="2"/>
</dbReference>
<dbReference type="PANTHER" id="PTHR21248:SF12">
    <property type="entry name" value="CARDIOLIPIN SYNTHASE C"/>
    <property type="match status" value="1"/>
</dbReference>
<evidence type="ECO:0000256" key="5">
    <source>
        <dbReference type="ARBA" id="ARBA00029594"/>
    </source>
</evidence>
<dbReference type="GO" id="GO:0030572">
    <property type="term" value="F:phosphatidyltransferase activity"/>
    <property type="evidence" value="ECO:0007669"/>
    <property type="project" value="UniProtKB-ARBA"/>
</dbReference>
<sequence length="519" mass="56614">MLWAALGLLALLLAAVWWVRRGIARLAAAALPDAPAPHQHDSPLRRAVAALALPPGQSGLVTLRDGLDAYAARVQLIRAATCTLDLQYYIWQGDTAGRLMLDELRQAAARGVRIRLLLDDLGVPDLDPLLQALDSLPGVEVRLFNPFLLRRLRLLNLLLDFGRLNRRMHNKSFTADGVASVLGGRNIGDEYFESGARVHYIDFDLLALGPAPAAVTADFDRYWASGHALPAAALLRPRPGALGRLQAKAAALRTGPEGAPYAEALTEGSALGDLLAGRLVPHVAPVQLLSDDPEKARGRASQHQLIIARLALRVARARQKVDLVSAYFIPGGRGLRTLSALTRRGVQLRILTNGQQSTDVRLVHVFYARYRRKLLRAGVAVYEVKAGLGLRLPRRRKRRVLTGASTGTSLHAKTFVIDGRSLFVGSFNLDQRSVFLNTEMGFLIESPALAAEVSAGIEEDMAEIAYRLRLRKGGQKGALDWIETDATGALIIHRTEPGTTLFSRTVLRLAGRLPIEWLL</sequence>
<evidence type="ECO:0000256" key="1">
    <source>
        <dbReference type="ARBA" id="ARBA00003145"/>
    </source>
</evidence>
<evidence type="ECO:0000259" key="6">
    <source>
        <dbReference type="PROSITE" id="PS50035"/>
    </source>
</evidence>
<gene>
    <name evidence="7" type="ORF">SAMN04488103_101125</name>
</gene>
<name>A0A1H7Y9E7_9RHOB</name>
<evidence type="ECO:0000256" key="3">
    <source>
        <dbReference type="ARBA" id="ARBA00018392"/>
    </source>
</evidence>
<reference evidence="7 8" key="1">
    <citation type="submission" date="2016-10" db="EMBL/GenBank/DDBJ databases">
        <authorList>
            <person name="de Groot N.N."/>
        </authorList>
    </citation>
    <scope>NUCLEOTIDE SEQUENCE [LARGE SCALE GENOMIC DNA]</scope>
    <source>
        <strain evidence="7 8">DSM 3857</strain>
    </source>
</reference>
<dbReference type="Gene3D" id="3.30.870.10">
    <property type="entry name" value="Endonuclease Chain A"/>
    <property type="match status" value="2"/>
</dbReference>
<keyword evidence="4" id="KW-0964">Secreted</keyword>
<protein>
    <recommendedName>
        <fullName evidence="3">Phospholipase D</fullName>
    </recommendedName>
    <alternativeName>
        <fullName evidence="5">Choline phosphatase</fullName>
    </alternativeName>
</protein>
<accession>A0A1H7Y9E7</accession>
<dbReference type="InterPro" id="IPR025202">
    <property type="entry name" value="PLD-like_dom"/>
</dbReference>
<dbReference type="SMART" id="SM00155">
    <property type="entry name" value="PLDc"/>
    <property type="match status" value="2"/>
</dbReference>
<dbReference type="EMBL" id="FOCE01000001">
    <property type="protein sequence ID" value="SEM42846.1"/>
    <property type="molecule type" value="Genomic_DNA"/>
</dbReference>
<dbReference type="Proteomes" id="UP000198761">
    <property type="component" value="Unassembled WGS sequence"/>
</dbReference>
<dbReference type="InterPro" id="IPR001736">
    <property type="entry name" value="PLipase_D/transphosphatidylase"/>
</dbReference>
<feature type="domain" description="PLD phosphodiesterase" evidence="6">
    <location>
        <begin position="406"/>
        <end position="433"/>
    </location>
</feature>
<dbReference type="GO" id="GO:0005576">
    <property type="term" value="C:extracellular region"/>
    <property type="evidence" value="ECO:0007669"/>
    <property type="project" value="UniProtKB-SubCell"/>
</dbReference>
<dbReference type="AlphaFoldDB" id="A0A1H7Y9E7"/>
<dbReference type="PROSITE" id="PS50035">
    <property type="entry name" value="PLD"/>
    <property type="match status" value="2"/>
</dbReference>
<evidence type="ECO:0000256" key="4">
    <source>
        <dbReference type="ARBA" id="ARBA00022525"/>
    </source>
</evidence>
<dbReference type="Pfam" id="PF13091">
    <property type="entry name" value="PLDc_2"/>
    <property type="match status" value="2"/>
</dbReference>
<evidence type="ECO:0000313" key="7">
    <source>
        <dbReference type="EMBL" id="SEM42846.1"/>
    </source>
</evidence>
<dbReference type="STRING" id="933059.SAMN04488103_101125"/>
<dbReference type="PANTHER" id="PTHR21248">
    <property type="entry name" value="CARDIOLIPIN SYNTHASE"/>
    <property type="match status" value="1"/>
</dbReference>
<comment type="function">
    <text evidence="1">Could be a virulence factor.</text>
</comment>
<proteinExistence type="predicted"/>
<dbReference type="GO" id="GO:0032049">
    <property type="term" value="P:cardiolipin biosynthetic process"/>
    <property type="evidence" value="ECO:0007669"/>
    <property type="project" value="UniProtKB-ARBA"/>
</dbReference>
<dbReference type="CDD" id="cd09111">
    <property type="entry name" value="PLDc_ymdC_like_1"/>
    <property type="match status" value="1"/>
</dbReference>
<evidence type="ECO:0000256" key="2">
    <source>
        <dbReference type="ARBA" id="ARBA00004613"/>
    </source>
</evidence>
<dbReference type="RefSeq" id="WP_091295245.1">
    <property type="nucleotide sequence ID" value="NZ_FOCE01000001.1"/>
</dbReference>
<feature type="domain" description="PLD phosphodiesterase" evidence="6">
    <location>
        <begin position="164"/>
        <end position="191"/>
    </location>
</feature>
<comment type="subcellular location">
    <subcellularLocation>
        <location evidence="2">Secreted</location>
    </subcellularLocation>
</comment>
<keyword evidence="8" id="KW-1185">Reference proteome</keyword>
<dbReference type="CDD" id="cd09113">
    <property type="entry name" value="PLDc_ymdC_like_2"/>
    <property type="match status" value="1"/>
</dbReference>
<evidence type="ECO:0000313" key="8">
    <source>
        <dbReference type="Proteomes" id="UP000198761"/>
    </source>
</evidence>
<organism evidence="7 8">
    <name type="scientific">Gemmobacter aquatilis</name>
    <dbReference type="NCBI Taxonomy" id="933059"/>
    <lineage>
        <taxon>Bacteria</taxon>
        <taxon>Pseudomonadati</taxon>
        <taxon>Pseudomonadota</taxon>
        <taxon>Alphaproteobacteria</taxon>
        <taxon>Rhodobacterales</taxon>
        <taxon>Paracoccaceae</taxon>
        <taxon>Gemmobacter</taxon>
    </lineage>
</organism>